<evidence type="ECO:0000313" key="5">
    <source>
        <dbReference type="EMBL" id="CBY13119.1"/>
    </source>
</evidence>
<sequence>MSHKNLNEGIQPIPVEWQKEEQEWNEAIKVSYEKKVRELVAENGQLLEDNVGLRHQIEIGKKEKSELQNALEHAKKSDPEVEVAQAELKKQLEIYKKKLKAKLADEVEKMKKRLEKEVEEIDHINLKVAGTDGSLTSVRFRFDGNQIKETDTAEKYEMEDEDTIDVFRTQTGGLGKFFL</sequence>
<feature type="domain" description="Ubiquitin-like" evidence="4">
    <location>
        <begin position="139"/>
        <end position="173"/>
    </location>
</feature>
<dbReference type="Proteomes" id="UP000001307">
    <property type="component" value="Unassembled WGS sequence"/>
</dbReference>
<dbReference type="EMBL" id="FN653161">
    <property type="protein sequence ID" value="CBY13119.1"/>
    <property type="molecule type" value="Genomic_DNA"/>
</dbReference>
<keyword evidence="2" id="KW-1017">Isopeptide bond</keyword>
<proteinExistence type="inferred from homology"/>
<dbReference type="PANTHER" id="PTHR10562">
    <property type="entry name" value="SMALL UBIQUITIN-RELATED MODIFIER"/>
    <property type="match status" value="1"/>
</dbReference>
<dbReference type="SUPFAM" id="SSF54236">
    <property type="entry name" value="Ubiquitin-like"/>
    <property type="match status" value="1"/>
</dbReference>
<dbReference type="InterPro" id="IPR000626">
    <property type="entry name" value="Ubiquitin-like_dom"/>
</dbReference>
<dbReference type="PROSITE" id="PS50053">
    <property type="entry name" value="UBIQUITIN_2"/>
    <property type="match status" value="1"/>
</dbReference>
<organism evidence="5">
    <name type="scientific">Oikopleura dioica</name>
    <name type="common">Tunicate</name>
    <dbReference type="NCBI Taxonomy" id="34765"/>
    <lineage>
        <taxon>Eukaryota</taxon>
        <taxon>Metazoa</taxon>
        <taxon>Chordata</taxon>
        <taxon>Tunicata</taxon>
        <taxon>Appendicularia</taxon>
        <taxon>Copelata</taxon>
        <taxon>Oikopleuridae</taxon>
        <taxon>Oikopleura</taxon>
    </lineage>
</organism>
<dbReference type="InParanoid" id="E4XTQ7"/>
<gene>
    <name evidence="5" type="ORF">GSOID_T00003865001</name>
</gene>
<evidence type="ECO:0000313" key="6">
    <source>
        <dbReference type="Proteomes" id="UP000001307"/>
    </source>
</evidence>
<feature type="coiled-coil region" evidence="3">
    <location>
        <begin position="57"/>
        <end position="127"/>
    </location>
</feature>
<dbReference type="AlphaFoldDB" id="E4XTQ7"/>
<name>E4XTQ7_OIKDI</name>
<protein>
    <recommendedName>
        <fullName evidence="4">Ubiquitin-like domain-containing protein</fullName>
    </recommendedName>
</protein>
<evidence type="ECO:0000256" key="2">
    <source>
        <dbReference type="ARBA" id="ARBA00022499"/>
    </source>
</evidence>
<dbReference type="InterPro" id="IPR022617">
    <property type="entry name" value="Rad60/SUMO-like_dom"/>
</dbReference>
<keyword evidence="3" id="KW-0175">Coiled coil</keyword>
<evidence type="ECO:0000256" key="3">
    <source>
        <dbReference type="SAM" id="Coils"/>
    </source>
</evidence>
<dbReference type="InterPro" id="IPR029071">
    <property type="entry name" value="Ubiquitin-like_domsf"/>
</dbReference>
<evidence type="ECO:0000259" key="4">
    <source>
        <dbReference type="PROSITE" id="PS50053"/>
    </source>
</evidence>
<dbReference type="Pfam" id="PF11976">
    <property type="entry name" value="Rad60-SLD"/>
    <property type="match status" value="1"/>
</dbReference>
<evidence type="ECO:0000256" key="1">
    <source>
        <dbReference type="ARBA" id="ARBA00009185"/>
    </source>
</evidence>
<dbReference type="OrthoDB" id="442921at2759"/>
<keyword evidence="6" id="KW-1185">Reference proteome</keyword>
<reference evidence="5" key="1">
    <citation type="journal article" date="2010" name="Science">
        <title>Plasticity of animal genome architecture unmasked by rapid evolution of a pelagic tunicate.</title>
        <authorList>
            <person name="Denoeud F."/>
            <person name="Henriet S."/>
            <person name="Mungpakdee S."/>
            <person name="Aury J.M."/>
            <person name="Da Silva C."/>
            <person name="Brinkmann H."/>
            <person name="Mikhaleva J."/>
            <person name="Olsen L.C."/>
            <person name="Jubin C."/>
            <person name="Canestro C."/>
            <person name="Bouquet J.M."/>
            <person name="Danks G."/>
            <person name="Poulain J."/>
            <person name="Campsteijn C."/>
            <person name="Adamski M."/>
            <person name="Cross I."/>
            <person name="Yadetie F."/>
            <person name="Muffato M."/>
            <person name="Louis A."/>
            <person name="Butcher S."/>
            <person name="Tsagkogeorga G."/>
            <person name="Konrad A."/>
            <person name="Singh S."/>
            <person name="Jensen M.F."/>
            <person name="Cong E.H."/>
            <person name="Eikeseth-Otteraa H."/>
            <person name="Noel B."/>
            <person name="Anthouard V."/>
            <person name="Porcel B.M."/>
            <person name="Kachouri-Lafond R."/>
            <person name="Nishino A."/>
            <person name="Ugolini M."/>
            <person name="Chourrout P."/>
            <person name="Nishida H."/>
            <person name="Aasland R."/>
            <person name="Huzurbazar S."/>
            <person name="Westhof E."/>
            <person name="Delsuc F."/>
            <person name="Lehrach H."/>
            <person name="Reinhardt R."/>
            <person name="Weissenbach J."/>
            <person name="Roy S.W."/>
            <person name="Artiguenave F."/>
            <person name="Postlethwait J.H."/>
            <person name="Manak J.R."/>
            <person name="Thompson E.M."/>
            <person name="Jaillon O."/>
            <person name="Du Pasquier L."/>
            <person name="Boudinot P."/>
            <person name="Liberles D.A."/>
            <person name="Volff J.N."/>
            <person name="Philippe H."/>
            <person name="Lenhard B."/>
            <person name="Roest Crollius H."/>
            <person name="Wincker P."/>
            <person name="Chourrout D."/>
        </authorList>
    </citation>
    <scope>NUCLEOTIDE SEQUENCE [LARGE SCALE GENOMIC DNA]</scope>
</reference>
<comment type="similarity">
    <text evidence="1">Belongs to the ubiquitin family. SUMO subfamily.</text>
</comment>
<accession>E4XTQ7</accession>
<dbReference type="Gene3D" id="3.10.20.90">
    <property type="entry name" value="Phosphatidylinositol 3-kinase Catalytic Subunit, Chain A, domain 1"/>
    <property type="match status" value="1"/>
</dbReference>